<dbReference type="PANTHER" id="PTHR43575:SF1">
    <property type="entry name" value="PROTEIN ABCI7, CHLOROPLASTIC"/>
    <property type="match status" value="1"/>
</dbReference>
<dbReference type="OrthoDB" id="9803529at2"/>
<protein>
    <submittedName>
        <fullName evidence="4">FeS assembly protein SufD</fullName>
    </submittedName>
</protein>
<evidence type="ECO:0000256" key="1">
    <source>
        <dbReference type="ARBA" id="ARBA00043967"/>
    </source>
</evidence>
<dbReference type="InterPro" id="IPR000825">
    <property type="entry name" value="SUF_FeS_clus_asmbl_SufBD_core"/>
</dbReference>
<dbReference type="KEGG" id="saci:Sinac_5286"/>
<dbReference type="PANTHER" id="PTHR43575">
    <property type="entry name" value="PROTEIN ABCI7, CHLOROPLASTIC"/>
    <property type="match status" value="1"/>
</dbReference>
<comment type="similarity">
    <text evidence="1">Belongs to the iron-sulfur cluster assembly SufBD family.</text>
</comment>
<feature type="domain" description="SUF system FeS cluster assembly SufBD core" evidence="2">
    <location>
        <begin position="188"/>
        <end position="418"/>
    </location>
</feature>
<dbReference type="InterPro" id="IPR055346">
    <property type="entry name" value="Fe-S_cluster_assembly_SufBD"/>
</dbReference>
<feature type="domain" description="SUF system FeS cluster assembly SufBD N-terminal" evidence="3">
    <location>
        <begin position="29"/>
        <end position="179"/>
    </location>
</feature>
<keyword evidence="5" id="KW-1185">Reference proteome</keyword>
<accession>L0DLA7</accession>
<dbReference type="Pfam" id="PF19295">
    <property type="entry name" value="SufBD_N"/>
    <property type="match status" value="1"/>
</dbReference>
<sequence length="452" mass="49607">MSSASATSPSLATGGFTEAAFEAFLKQRDEPKWLQDRRREAFEYFRSNPLPTSRDEEWRRTDIRALKLDAFAPPALQEPSAEARAAIDPVWKTLSTHYATGIEQVNATVTRRADPAKLGGAILVDLAQAVKDHPELLKRWLLTDVVSPREDAFSALHAAFWTGGTLLYVPKGVKVEAPLFSLVGLAREGQVDFDHTLIVLEDGAEASFVRETTGRERADAPGLHVGAVELIVGREAKLRFVNIQNWDAGTWHFSRERALVGADAGLQWTVGGLGSRLAKVNQEVALAGKGSKAQVNGVMFTTGRQHLAYFTRQDHQAPNTTSDLLYKGGLREKSRIVWKGMIRVEKDAQQTNAYQKNDNLVLSDGARADSIPGLEIEANDVRCTHGATAGRVDEDMIFYAQARGIDRETAIRLIVEGFFANVYDRITLEPVRETLTKAVAEKLQLGGGGESA</sequence>
<gene>
    <name evidence="4" type="ordered locus">Sinac_5286</name>
</gene>
<dbReference type="Pfam" id="PF01458">
    <property type="entry name" value="SUFBD_core"/>
    <property type="match status" value="1"/>
</dbReference>
<dbReference type="HOGENOM" id="CLU_026231_5_2_0"/>
<dbReference type="AlphaFoldDB" id="L0DLA7"/>
<organism evidence="4 5">
    <name type="scientific">Singulisphaera acidiphila (strain ATCC BAA-1392 / DSM 18658 / VKM B-2454 / MOB10)</name>
    <dbReference type="NCBI Taxonomy" id="886293"/>
    <lineage>
        <taxon>Bacteria</taxon>
        <taxon>Pseudomonadati</taxon>
        <taxon>Planctomycetota</taxon>
        <taxon>Planctomycetia</taxon>
        <taxon>Isosphaerales</taxon>
        <taxon>Isosphaeraceae</taxon>
        <taxon>Singulisphaera</taxon>
    </lineage>
</organism>
<evidence type="ECO:0000313" key="4">
    <source>
        <dbReference type="EMBL" id="AGA29436.1"/>
    </source>
</evidence>
<evidence type="ECO:0000313" key="5">
    <source>
        <dbReference type="Proteomes" id="UP000010798"/>
    </source>
</evidence>
<evidence type="ECO:0000259" key="2">
    <source>
        <dbReference type="Pfam" id="PF01458"/>
    </source>
</evidence>
<dbReference type="InterPro" id="IPR037284">
    <property type="entry name" value="SUF_FeS_clus_asmbl_SufBD_sf"/>
</dbReference>
<dbReference type="GO" id="GO:0016226">
    <property type="term" value="P:iron-sulfur cluster assembly"/>
    <property type="evidence" value="ECO:0007669"/>
    <property type="project" value="InterPro"/>
</dbReference>
<dbReference type="eggNOG" id="COG0719">
    <property type="taxonomic scope" value="Bacteria"/>
</dbReference>
<proteinExistence type="inferred from homology"/>
<dbReference type="NCBIfam" id="TIGR01981">
    <property type="entry name" value="sufD"/>
    <property type="match status" value="1"/>
</dbReference>
<dbReference type="SUPFAM" id="SSF101960">
    <property type="entry name" value="Stabilizer of iron transporter SufD"/>
    <property type="match status" value="1"/>
</dbReference>
<dbReference type="InterPro" id="IPR045595">
    <property type="entry name" value="SufBD_N"/>
</dbReference>
<dbReference type="STRING" id="886293.Sinac_5286"/>
<dbReference type="InterPro" id="IPR011542">
    <property type="entry name" value="SUF_FeS_clus_asmbl_SufD"/>
</dbReference>
<dbReference type="EMBL" id="CP003364">
    <property type="protein sequence ID" value="AGA29436.1"/>
    <property type="molecule type" value="Genomic_DNA"/>
</dbReference>
<dbReference type="Proteomes" id="UP000010798">
    <property type="component" value="Chromosome"/>
</dbReference>
<evidence type="ECO:0000259" key="3">
    <source>
        <dbReference type="Pfam" id="PF19295"/>
    </source>
</evidence>
<dbReference type="RefSeq" id="WP_015248539.1">
    <property type="nucleotide sequence ID" value="NC_019892.1"/>
</dbReference>
<name>L0DLA7_SINAD</name>
<reference evidence="4 5" key="1">
    <citation type="submission" date="2012-02" db="EMBL/GenBank/DDBJ databases">
        <title>Complete sequence of chromosome of Singulisphaera acidiphila DSM 18658.</title>
        <authorList>
            <consortium name="US DOE Joint Genome Institute (JGI-PGF)"/>
            <person name="Lucas S."/>
            <person name="Copeland A."/>
            <person name="Lapidus A."/>
            <person name="Glavina del Rio T."/>
            <person name="Dalin E."/>
            <person name="Tice H."/>
            <person name="Bruce D."/>
            <person name="Goodwin L."/>
            <person name="Pitluck S."/>
            <person name="Peters L."/>
            <person name="Ovchinnikova G."/>
            <person name="Chertkov O."/>
            <person name="Kyrpides N."/>
            <person name="Mavromatis K."/>
            <person name="Ivanova N."/>
            <person name="Brettin T."/>
            <person name="Detter J.C."/>
            <person name="Han C."/>
            <person name="Larimer F."/>
            <person name="Land M."/>
            <person name="Hauser L."/>
            <person name="Markowitz V."/>
            <person name="Cheng J.-F."/>
            <person name="Hugenholtz P."/>
            <person name="Woyke T."/>
            <person name="Wu D."/>
            <person name="Tindall B."/>
            <person name="Pomrenke H."/>
            <person name="Brambilla E."/>
            <person name="Klenk H.-P."/>
            <person name="Eisen J.A."/>
        </authorList>
    </citation>
    <scope>NUCLEOTIDE SEQUENCE [LARGE SCALE GENOMIC DNA]</scope>
    <source>
        <strain evidence="5">ATCC BAA-1392 / DSM 18658 / VKM B-2454 / MOB10</strain>
    </source>
</reference>